<gene>
    <name evidence="2" type="ORF">ENN94_04250</name>
</gene>
<dbReference type="PANTHER" id="PTHR45947:SF3">
    <property type="entry name" value="SULFOQUINOVOSYL TRANSFERASE SQD2"/>
    <property type="match status" value="1"/>
</dbReference>
<evidence type="ECO:0000313" key="2">
    <source>
        <dbReference type="EMBL" id="HDR46894.1"/>
    </source>
</evidence>
<dbReference type="CDD" id="cd03801">
    <property type="entry name" value="GT4_PimA-like"/>
    <property type="match status" value="1"/>
</dbReference>
<sequence>MWPTSWRKNWLGIAPGWNRKSPKSKIVITSSPEASDILLPVMNILHIAPTPFFADRGCHIRIHGEIRALQRLGHEVTLVTYHLGRDVSGIPTLRSLRVPWYTKQDAGFSWHKFYLDALLLLTALRACIRQRPDVIHGHLHEGAAIGWLVSLLVSLRRIPVVFDVQGSLAGELQAYGSLGPLKRLLPLFAWAERFVCRLPDFFVCSSEANAHFLSEQCGIAPEKLQVLREAVEEDLCAVNGCTDLRRQLGIPENSPAVIYTGSLMAAKGVDHLLQAVPLVLAEKPDVRFILVGYPVEECRLELERGNLNHVVSLCGRVDYFELFSYLALADVAVDPKMEGSGEGSGKISNYMGAGLPVVCFDTPANRAILGEEGVFARAGDGVDLARKILKLLFDPAKAREIGRRNRQRVLKKYSWQSGGKTLERAYAQVHLNRYSKHK</sequence>
<dbReference type="InterPro" id="IPR050194">
    <property type="entry name" value="Glycosyltransferase_grp1"/>
</dbReference>
<dbReference type="Pfam" id="PF13579">
    <property type="entry name" value="Glyco_trans_4_4"/>
    <property type="match status" value="1"/>
</dbReference>
<dbReference type="EMBL" id="DSDO01000295">
    <property type="protein sequence ID" value="HDR46894.1"/>
    <property type="molecule type" value="Genomic_DNA"/>
</dbReference>
<name>A0A831PIQ4_9BACT</name>
<comment type="caution">
    <text evidence="2">The sequence shown here is derived from an EMBL/GenBank/DDBJ whole genome shotgun (WGS) entry which is preliminary data.</text>
</comment>
<dbReference type="Gene3D" id="3.40.50.2000">
    <property type="entry name" value="Glycogen Phosphorylase B"/>
    <property type="match status" value="2"/>
</dbReference>
<dbReference type="Proteomes" id="UP000886162">
    <property type="component" value="Unassembled WGS sequence"/>
</dbReference>
<feature type="domain" description="Glycosyltransferase subfamily 4-like N-terminal" evidence="1">
    <location>
        <begin position="57"/>
        <end position="227"/>
    </location>
</feature>
<dbReference type="InterPro" id="IPR028098">
    <property type="entry name" value="Glyco_trans_4-like_N"/>
</dbReference>
<dbReference type="GO" id="GO:0016757">
    <property type="term" value="F:glycosyltransferase activity"/>
    <property type="evidence" value="ECO:0007669"/>
    <property type="project" value="UniProtKB-ARBA"/>
</dbReference>
<dbReference type="PANTHER" id="PTHR45947">
    <property type="entry name" value="SULFOQUINOVOSYL TRANSFERASE SQD2"/>
    <property type="match status" value="1"/>
</dbReference>
<organism evidence="2">
    <name type="scientific">Geoalkalibacter subterraneus</name>
    <dbReference type="NCBI Taxonomy" id="483547"/>
    <lineage>
        <taxon>Bacteria</taxon>
        <taxon>Pseudomonadati</taxon>
        <taxon>Thermodesulfobacteriota</taxon>
        <taxon>Desulfuromonadia</taxon>
        <taxon>Desulfuromonadales</taxon>
        <taxon>Geoalkalibacteraceae</taxon>
        <taxon>Geoalkalibacter</taxon>
    </lineage>
</organism>
<accession>A0A831PIQ4</accession>
<reference evidence="2" key="1">
    <citation type="journal article" date="2020" name="mSystems">
        <title>Genome- and Community-Level Interaction Insights into Carbon Utilization and Element Cycling Functions of Hydrothermarchaeota in Hydrothermal Sediment.</title>
        <authorList>
            <person name="Zhou Z."/>
            <person name="Liu Y."/>
            <person name="Xu W."/>
            <person name="Pan J."/>
            <person name="Luo Z.H."/>
            <person name="Li M."/>
        </authorList>
    </citation>
    <scope>NUCLEOTIDE SEQUENCE [LARGE SCALE GENOMIC DNA]</scope>
    <source>
        <strain evidence="2">SpSt-1220</strain>
    </source>
</reference>
<evidence type="ECO:0000259" key="1">
    <source>
        <dbReference type="Pfam" id="PF13579"/>
    </source>
</evidence>
<dbReference type="SUPFAM" id="SSF53756">
    <property type="entry name" value="UDP-Glycosyltransferase/glycogen phosphorylase"/>
    <property type="match status" value="1"/>
</dbReference>
<dbReference type="AlphaFoldDB" id="A0A831PIQ4"/>
<dbReference type="Pfam" id="PF13692">
    <property type="entry name" value="Glyco_trans_1_4"/>
    <property type="match status" value="1"/>
</dbReference>
<proteinExistence type="predicted"/>
<protein>
    <submittedName>
        <fullName evidence="2">Glycosyltransferase family 1 protein</fullName>
    </submittedName>
</protein>